<sequence length="81" mass="8888">MKGVEDGQSDTKLRLAGQAMEGDSIVAAERDDNADTPARGDVSPVRPKGAETCHHDREVTFVKSMGRNKRVCKKCRVTELM</sequence>
<dbReference type="AlphaFoldDB" id="A0A0F8W378"/>
<dbReference type="EMBL" id="LAZR01067637">
    <property type="protein sequence ID" value="KKK51187.1"/>
    <property type="molecule type" value="Genomic_DNA"/>
</dbReference>
<protein>
    <submittedName>
        <fullName evidence="2">Uncharacterized protein</fullName>
    </submittedName>
</protein>
<evidence type="ECO:0000256" key="1">
    <source>
        <dbReference type="SAM" id="MobiDB-lite"/>
    </source>
</evidence>
<reference evidence="2" key="1">
    <citation type="journal article" date="2015" name="Nature">
        <title>Complex archaea that bridge the gap between prokaryotes and eukaryotes.</title>
        <authorList>
            <person name="Spang A."/>
            <person name="Saw J.H."/>
            <person name="Jorgensen S.L."/>
            <person name="Zaremba-Niedzwiedzka K."/>
            <person name="Martijn J."/>
            <person name="Lind A.E."/>
            <person name="van Eijk R."/>
            <person name="Schleper C."/>
            <person name="Guy L."/>
            <person name="Ettema T.J."/>
        </authorList>
    </citation>
    <scope>NUCLEOTIDE SEQUENCE</scope>
</reference>
<gene>
    <name evidence="2" type="ORF">LCGC14_3117460</name>
</gene>
<comment type="caution">
    <text evidence="2">The sequence shown here is derived from an EMBL/GenBank/DDBJ whole genome shotgun (WGS) entry which is preliminary data.</text>
</comment>
<proteinExistence type="predicted"/>
<accession>A0A0F8W378</accession>
<evidence type="ECO:0000313" key="2">
    <source>
        <dbReference type="EMBL" id="KKK51187.1"/>
    </source>
</evidence>
<organism evidence="2">
    <name type="scientific">marine sediment metagenome</name>
    <dbReference type="NCBI Taxonomy" id="412755"/>
    <lineage>
        <taxon>unclassified sequences</taxon>
        <taxon>metagenomes</taxon>
        <taxon>ecological metagenomes</taxon>
    </lineage>
</organism>
<feature type="region of interest" description="Disordered" evidence="1">
    <location>
        <begin position="1"/>
        <end position="50"/>
    </location>
</feature>
<name>A0A0F8W378_9ZZZZ</name>